<dbReference type="Proteomes" id="UP000639772">
    <property type="component" value="Unassembled WGS sequence"/>
</dbReference>
<dbReference type="OrthoDB" id="10514355at2759"/>
<evidence type="ECO:0000313" key="1">
    <source>
        <dbReference type="EMBL" id="KAG0454352.1"/>
    </source>
</evidence>
<dbReference type="EMBL" id="JADCNM010000014">
    <property type="protein sequence ID" value="KAG0454352.1"/>
    <property type="molecule type" value="Genomic_DNA"/>
</dbReference>
<proteinExistence type="predicted"/>
<sequence length="186" mass="20437">MNCNNQSKVHAALAHSIIKAEACKRQLSYFLKLPRTPGRGLEVSATWDACRSLSLDSSKGILGWRASWWICIDFMSGAVILQSGHSNLACPPFSCPDRSASPAFPPTSVCRRRVYLRCNLLSRVFFRLRLPRHTASPTLLSLDRQPARTLPPKLPALHFTFHTAAATYGSGGCFLDVVVSPGHSTD</sequence>
<reference evidence="1 2" key="1">
    <citation type="journal article" date="2020" name="Nat. Food">
        <title>A phased Vanilla planifolia genome enables genetic improvement of flavour and production.</title>
        <authorList>
            <person name="Hasing T."/>
            <person name="Tang H."/>
            <person name="Brym M."/>
            <person name="Khazi F."/>
            <person name="Huang T."/>
            <person name="Chambers A.H."/>
        </authorList>
    </citation>
    <scope>NUCLEOTIDE SEQUENCE [LARGE SCALE GENOMIC DNA]</scope>
    <source>
        <tissue evidence="1">Leaf</tissue>
    </source>
</reference>
<name>A0A835PMQ2_VANPL</name>
<accession>A0A835PMQ2</accession>
<gene>
    <name evidence="1" type="ORF">HPP92_025656</name>
</gene>
<comment type="caution">
    <text evidence="1">The sequence shown here is derived from an EMBL/GenBank/DDBJ whole genome shotgun (WGS) entry which is preliminary data.</text>
</comment>
<organism evidence="1 2">
    <name type="scientific">Vanilla planifolia</name>
    <name type="common">Vanilla</name>
    <dbReference type="NCBI Taxonomy" id="51239"/>
    <lineage>
        <taxon>Eukaryota</taxon>
        <taxon>Viridiplantae</taxon>
        <taxon>Streptophyta</taxon>
        <taxon>Embryophyta</taxon>
        <taxon>Tracheophyta</taxon>
        <taxon>Spermatophyta</taxon>
        <taxon>Magnoliopsida</taxon>
        <taxon>Liliopsida</taxon>
        <taxon>Asparagales</taxon>
        <taxon>Orchidaceae</taxon>
        <taxon>Vanilloideae</taxon>
        <taxon>Vanilleae</taxon>
        <taxon>Vanilla</taxon>
    </lineage>
</organism>
<evidence type="ECO:0000313" key="2">
    <source>
        <dbReference type="Proteomes" id="UP000639772"/>
    </source>
</evidence>
<dbReference type="AlphaFoldDB" id="A0A835PMQ2"/>
<protein>
    <submittedName>
        <fullName evidence="1">Uncharacterized protein</fullName>
    </submittedName>
</protein>